<dbReference type="PROSITE" id="PS51450">
    <property type="entry name" value="LRR"/>
    <property type="match status" value="1"/>
</dbReference>
<keyword evidence="4" id="KW-0472">Membrane</keyword>
<sequence length="593" mass="66441">MCPLYLYYYSYQLPLLIIFHFLNIFPFSLTQCPPLQSPCRCAPSIHEPVAIICENASTLSDVLTAITEARSVTIAVLHITNTVIPSLPAYIFHDFTISRLVLNRCNLNQIDDNAFAGASLDKLVDLDLSDNQLGAIPATGVPRLTNLRKLSLNRNRISKLHSNSFINYKSRDVLQKLELAGNRLTDQTLDDSLIFRPLRSLQQLSLETNALNIIPSASLVNQRETLINLNLGLNQINEVPVGTLDFPNLNSLSLEFNGISQIIPQAFQGIPNLQHLYLTGNKFPSWKPEMFTFVPHLLTLGIGETPIAVIPSNAFQYISKLIRLEMSEAAVDTIERGVFQRTPNIQAIILNKNRLSVIRSDYFKGLDHLYSVNLGGNRIDTSEPLAFANLPQMNHLDISFNQLQTLPNNTFTNSFLPAPNERRIMYVCGNPWLCDSALEWFRTYLRENVDIDIDKPGCTTACIDNINGCPSVGTPLRAVDHCPANDIPLPLTGNALSFVGWIILAVIMTILLITICLMALVRYGISHRRKKMKDQEALENEQRRIISDKTLSRFSGSRVPSVITQSYLPPPTVDLDLPPAHSLDETPTNYYLY</sequence>
<protein>
    <submittedName>
        <fullName evidence="7">LRRCT domain-containing protein</fullName>
    </submittedName>
</protein>
<dbReference type="InterPro" id="IPR003591">
    <property type="entry name" value="Leu-rich_rpt_typical-subtyp"/>
</dbReference>
<evidence type="ECO:0000313" key="7">
    <source>
        <dbReference type="WBParaSite" id="BPAG_0000018501-mRNA-1"/>
    </source>
</evidence>
<evidence type="ECO:0000256" key="4">
    <source>
        <dbReference type="SAM" id="Phobius"/>
    </source>
</evidence>
<reference evidence="7" key="1">
    <citation type="submission" date="2017-02" db="UniProtKB">
        <authorList>
            <consortium name="WormBaseParasite"/>
        </authorList>
    </citation>
    <scope>IDENTIFICATION</scope>
</reference>
<evidence type="ECO:0000256" key="3">
    <source>
        <dbReference type="ARBA" id="ARBA00022737"/>
    </source>
</evidence>
<dbReference type="Pfam" id="PF13855">
    <property type="entry name" value="LRR_8"/>
    <property type="match status" value="3"/>
</dbReference>
<dbReference type="GO" id="GO:0005886">
    <property type="term" value="C:plasma membrane"/>
    <property type="evidence" value="ECO:0007669"/>
    <property type="project" value="TreeGrafter"/>
</dbReference>
<dbReference type="PANTHER" id="PTHR24369">
    <property type="entry name" value="ANTIGEN BSP, PUTATIVE-RELATED"/>
    <property type="match status" value="1"/>
</dbReference>
<dbReference type="STRING" id="6280.A0A0N4SX05"/>
<keyword evidence="6" id="KW-1185">Reference proteome</keyword>
<keyword evidence="3" id="KW-0677">Repeat</keyword>
<feature type="transmembrane region" description="Helical" evidence="4">
    <location>
        <begin position="498"/>
        <end position="523"/>
    </location>
</feature>
<dbReference type="WBParaSite" id="BPAG_0000018501-mRNA-1">
    <property type="protein sequence ID" value="BPAG_0000018501-mRNA-1"/>
    <property type="gene ID" value="BPAG_0000018501"/>
</dbReference>
<evidence type="ECO:0000256" key="2">
    <source>
        <dbReference type="ARBA" id="ARBA00022729"/>
    </source>
</evidence>
<name>A0A0N4SX05_BRUPA</name>
<evidence type="ECO:0000256" key="1">
    <source>
        <dbReference type="ARBA" id="ARBA00022614"/>
    </source>
</evidence>
<dbReference type="Gene3D" id="3.80.10.10">
    <property type="entry name" value="Ribonuclease Inhibitor"/>
    <property type="match status" value="3"/>
</dbReference>
<dbReference type="InterPro" id="IPR001611">
    <property type="entry name" value="Leu-rich_rpt"/>
</dbReference>
<reference evidence="5 6" key="2">
    <citation type="submission" date="2018-11" db="EMBL/GenBank/DDBJ databases">
        <authorList>
            <consortium name="Pathogen Informatics"/>
        </authorList>
    </citation>
    <scope>NUCLEOTIDE SEQUENCE [LARGE SCALE GENOMIC DNA]</scope>
</reference>
<accession>A0A0N4SX05</accession>
<evidence type="ECO:0000313" key="6">
    <source>
        <dbReference type="Proteomes" id="UP000278627"/>
    </source>
</evidence>
<dbReference type="InterPro" id="IPR032675">
    <property type="entry name" value="LRR_dom_sf"/>
</dbReference>
<proteinExistence type="predicted"/>
<dbReference type="AlphaFoldDB" id="A0A0N4SX05"/>
<gene>
    <name evidence="5" type="ORF">BPAG_LOCUS186</name>
</gene>
<organism evidence="7">
    <name type="scientific">Brugia pahangi</name>
    <name type="common">Filarial nematode worm</name>
    <dbReference type="NCBI Taxonomy" id="6280"/>
    <lineage>
        <taxon>Eukaryota</taxon>
        <taxon>Metazoa</taxon>
        <taxon>Ecdysozoa</taxon>
        <taxon>Nematoda</taxon>
        <taxon>Chromadorea</taxon>
        <taxon>Rhabditida</taxon>
        <taxon>Spirurina</taxon>
        <taxon>Spiruromorpha</taxon>
        <taxon>Filarioidea</taxon>
        <taxon>Onchocercidae</taxon>
        <taxon>Brugia</taxon>
    </lineage>
</organism>
<keyword evidence="4" id="KW-1133">Transmembrane helix</keyword>
<feature type="transmembrane region" description="Helical" evidence="4">
    <location>
        <begin position="7"/>
        <end position="29"/>
    </location>
</feature>
<dbReference type="Proteomes" id="UP000278627">
    <property type="component" value="Unassembled WGS sequence"/>
</dbReference>
<dbReference type="SMART" id="SM00369">
    <property type="entry name" value="LRR_TYP"/>
    <property type="match status" value="8"/>
</dbReference>
<keyword evidence="4" id="KW-0812">Transmembrane</keyword>
<dbReference type="PANTHER" id="PTHR24369:SF210">
    <property type="entry name" value="CHAOPTIN-RELATED"/>
    <property type="match status" value="1"/>
</dbReference>
<dbReference type="EMBL" id="UZAD01000007">
    <property type="protein sequence ID" value="VDN81372.1"/>
    <property type="molecule type" value="Genomic_DNA"/>
</dbReference>
<keyword evidence="2" id="KW-0732">Signal</keyword>
<dbReference type="SUPFAM" id="SSF52058">
    <property type="entry name" value="L domain-like"/>
    <property type="match status" value="1"/>
</dbReference>
<evidence type="ECO:0000313" key="5">
    <source>
        <dbReference type="EMBL" id="VDN81372.1"/>
    </source>
</evidence>
<dbReference type="InterPro" id="IPR050541">
    <property type="entry name" value="LRR_TM_domain-containing"/>
</dbReference>
<keyword evidence="1" id="KW-0433">Leucine-rich repeat</keyword>